<gene>
    <name evidence="2" type="ORF">GGX14DRAFT_555431</name>
    <name evidence="1" type="ORF">GGX14DRAFT_581212</name>
</gene>
<evidence type="ECO:0000313" key="2">
    <source>
        <dbReference type="EMBL" id="KAJ7226841.1"/>
    </source>
</evidence>
<protein>
    <submittedName>
        <fullName evidence="2">Uncharacterized protein</fullName>
    </submittedName>
</protein>
<name>A0AAD6YQX9_9AGAR</name>
<keyword evidence="3" id="KW-1185">Reference proteome</keyword>
<comment type="caution">
    <text evidence="2">The sequence shown here is derived from an EMBL/GenBank/DDBJ whole genome shotgun (WGS) entry which is preliminary data.</text>
</comment>
<evidence type="ECO:0000313" key="1">
    <source>
        <dbReference type="EMBL" id="KAJ7185172.1"/>
    </source>
</evidence>
<reference evidence="2" key="1">
    <citation type="submission" date="2023-03" db="EMBL/GenBank/DDBJ databases">
        <title>Massive genome expansion in bonnet fungi (Mycena s.s.) driven by repeated elements and novel gene families across ecological guilds.</title>
        <authorList>
            <consortium name="Lawrence Berkeley National Laboratory"/>
            <person name="Harder C.B."/>
            <person name="Miyauchi S."/>
            <person name="Viragh M."/>
            <person name="Kuo A."/>
            <person name="Thoen E."/>
            <person name="Andreopoulos B."/>
            <person name="Lu D."/>
            <person name="Skrede I."/>
            <person name="Drula E."/>
            <person name="Henrissat B."/>
            <person name="Morin E."/>
            <person name="Kohler A."/>
            <person name="Barry K."/>
            <person name="LaButti K."/>
            <person name="Morin E."/>
            <person name="Salamov A."/>
            <person name="Lipzen A."/>
            <person name="Mereny Z."/>
            <person name="Hegedus B."/>
            <person name="Baldrian P."/>
            <person name="Stursova M."/>
            <person name="Weitz H."/>
            <person name="Taylor A."/>
            <person name="Grigoriev I.V."/>
            <person name="Nagy L.G."/>
            <person name="Martin F."/>
            <person name="Kauserud H."/>
        </authorList>
    </citation>
    <scope>NUCLEOTIDE SEQUENCE</scope>
    <source>
        <strain evidence="2">9144</strain>
    </source>
</reference>
<proteinExistence type="predicted"/>
<sequence length="186" mass="20863">MGIGGGTISKESEAKYVVLKRGRELLEKNDPERALPFMMKAIEDPNNLDACCSLALNLPVDMAIQALQNGDATNIEMLRICRSDNSWMGALLLHAARPSDALYFTQRWLEADETPRGSGIDFAPPRRTPMTAPQLERAQDCRARQYLHTAVRYPTVLIKVIGKSKRPIDLETHPTRQFNGREDAQD</sequence>
<dbReference type="EMBL" id="JARJCW010000215">
    <property type="protein sequence ID" value="KAJ7185172.1"/>
    <property type="molecule type" value="Genomic_DNA"/>
</dbReference>
<evidence type="ECO:0000313" key="3">
    <source>
        <dbReference type="Proteomes" id="UP001219525"/>
    </source>
</evidence>
<dbReference type="EMBL" id="JARJCW010000003">
    <property type="protein sequence ID" value="KAJ7226841.1"/>
    <property type="molecule type" value="Genomic_DNA"/>
</dbReference>
<organism evidence="2 3">
    <name type="scientific">Mycena pura</name>
    <dbReference type="NCBI Taxonomy" id="153505"/>
    <lineage>
        <taxon>Eukaryota</taxon>
        <taxon>Fungi</taxon>
        <taxon>Dikarya</taxon>
        <taxon>Basidiomycota</taxon>
        <taxon>Agaricomycotina</taxon>
        <taxon>Agaricomycetes</taxon>
        <taxon>Agaricomycetidae</taxon>
        <taxon>Agaricales</taxon>
        <taxon>Marasmiineae</taxon>
        <taxon>Mycenaceae</taxon>
        <taxon>Mycena</taxon>
    </lineage>
</organism>
<accession>A0AAD6YQX9</accession>
<dbReference type="Proteomes" id="UP001219525">
    <property type="component" value="Unassembled WGS sequence"/>
</dbReference>
<dbReference type="AlphaFoldDB" id="A0AAD6YQX9"/>